<dbReference type="InterPro" id="IPR001680">
    <property type="entry name" value="WD40_rpt"/>
</dbReference>
<dbReference type="InterPro" id="IPR036322">
    <property type="entry name" value="WD40_repeat_dom_sf"/>
</dbReference>
<feature type="region of interest" description="Disordered" evidence="4">
    <location>
        <begin position="98"/>
        <end position="121"/>
    </location>
</feature>
<keyword evidence="3" id="KW-0539">Nucleus</keyword>
<reference evidence="5 6" key="1">
    <citation type="submission" date="2024-04" db="EMBL/GenBank/DDBJ databases">
        <title>Phyllosticta paracitricarpa is synonymous to the EU quarantine fungus P. citricarpa based on phylogenomic analyses.</title>
        <authorList>
            <consortium name="Lawrence Berkeley National Laboratory"/>
            <person name="Van Ingen-Buijs V.A."/>
            <person name="Van Westerhoven A.C."/>
            <person name="Haridas S."/>
            <person name="Skiadas P."/>
            <person name="Martin F."/>
            <person name="Groenewald J.Z."/>
            <person name="Crous P.W."/>
            <person name="Seidl M.F."/>
        </authorList>
    </citation>
    <scope>NUCLEOTIDE SEQUENCE [LARGE SCALE GENOMIC DNA]</scope>
    <source>
        <strain evidence="5 6">CBS 123374</strain>
    </source>
</reference>
<evidence type="ECO:0000313" key="6">
    <source>
        <dbReference type="Proteomes" id="UP001492380"/>
    </source>
</evidence>
<dbReference type="Proteomes" id="UP001492380">
    <property type="component" value="Unassembled WGS sequence"/>
</dbReference>
<feature type="compositionally biased region" description="Basic residues" evidence="4">
    <location>
        <begin position="103"/>
        <end position="119"/>
    </location>
</feature>
<protein>
    <submittedName>
        <fullName evidence="5">WD40-repeat-containing domain protein</fullName>
    </submittedName>
</protein>
<dbReference type="SMART" id="SM00320">
    <property type="entry name" value="WD40"/>
    <property type="match status" value="3"/>
</dbReference>
<dbReference type="InterPro" id="IPR015943">
    <property type="entry name" value="WD40/YVTN_repeat-like_dom_sf"/>
</dbReference>
<evidence type="ECO:0000256" key="2">
    <source>
        <dbReference type="ARBA" id="ARBA00023163"/>
    </source>
</evidence>
<dbReference type="Gene3D" id="2.130.10.10">
    <property type="entry name" value="YVTN repeat-like/Quinoprotein amine dehydrogenase"/>
    <property type="match status" value="1"/>
</dbReference>
<evidence type="ECO:0000256" key="3">
    <source>
        <dbReference type="ARBA" id="ARBA00023242"/>
    </source>
</evidence>
<comment type="subcellular location">
    <subcellularLocation>
        <location evidence="1">Nucleus</location>
    </subcellularLocation>
</comment>
<gene>
    <name evidence="5" type="ORF">HDK90DRAFT_482441</name>
</gene>
<dbReference type="InterPro" id="IPR052416">
    <property type="entry name" value="GTF3C_component"/>
</dbReference>
<dbReference type="PANTHER" id="PTHR15052:SF2">
    <property type="entry name" value="GENERAL TRANSCRIPTION FACTOR 3C POLYPEPTIDE 2"/>
    <property type="match status" value="1"/>
</dbReference>
<keyword evidence="2" id="KW-0804">Transcription</keyword>
<feature type="compositionally biased region" description="Acidic residues" evidence="4">
    <location>
        <begin position="76"/>
        <end position="85"/>
    </location>
</feature>
<name>A0ABR1YTH0_9PEZI</name>
<feature type="compositionally biased region" description="Acidic residues" evidence="4">
    <location>
        <begin position="22"/>
        <end position="67"/>
    </location>
</feature>
<sequence length="772" mass="86236">MASRRTSGRARPVKRYTNDAFEGLDIDDDDPTSSEAPEENGDSDADGEFDGAGEGDAAEEDDDEDASVAESSDGSAPEEEDDDNVVMMLSDDEELVGAVVGAPRRRPKAKMQGKKRFKPGHVERAEKSAFKTGSFASFAGKSNQAEDTERRLSSRGVPEMYHNTGKDTRFMNLFGPAEEDVWPAIEARDKWHDLPTLPTRKVHKGEGGFAYNHYYTDERRQHEATKGWEWYHDQGGIFAFKFKQKTKQLSANEAGKYMPQTDGPERSVLFGSINKPKLHTLKPDEAVNVGQFWDPKSSSKKNRSAWTLNLCKKIQCLEWVPWLDGTQRLAIAALQRPSFPKFTEPHSAPAFNPLEPSPASIQIWGFATKEELGKGDRMDFGTPPRKELVICMDWGPVRMLKWCPLPRRRSTNESEISLGLLAGIWGDGKVRVLDIKYPSSPSTQYIYIAQAAFESRPPDTVCTSVTWLSSNQIAVSCASGSVAVWDISESVRASDIVDTPRPWFYHSVHSSYILSIASAYPSHPYVIATSSMDGYLRMIDLRAPLQDTLFSQRSRTGSAPLQWHEVSQCFLTCDENYTVLALSARRFHVNMSVGRANSNILDLSASPVHPFVLVACADGMALSTNIMRKVLIAKAEMWHQTWFMHEWRRAVDENGIVTEASTKAFSRGENKRPPAEIDQARPEKINHRGPLSRMLEGFRAEVYKLWVEAGLPNQYEGVVYNTIYEQETGITQLAWNPNIKYAGWAAAGMGDGLVRVEDIALDADSVSKKKRG</sequence>
<accession>A0ABR1YTH0</accession>
<evidence type="ECO:0000256" key="4">
    <source>
        <dbReference type="SAM" id="MobiDB-lite"/>
    </source>
</evidence>
<keyword evidence="6" id="KW-1185">Reference proteome</keyword>
<proteinExistence type="predicted"/>
<evidence type="ECO:0000256" key="1">
    <source>
        <dbReference type="ARBA" id="ARBA00004123"/>
    </source>
</evidence>
<feature type="region of interest" description="Disordered" evidence="4">
    <location>
        <begin position="1"/>
        <end position="85"/>
    </location>
</feature>
<dbReference type="PANTHER" id="PTHR15052">
    <property type="entry name" value="RNA POLYMERASE III TRANSCRIPTION INITIATION FACTOR COMPLEX SUBUNIT"/>
    <property type="match status" value="1"/>
</dbReference>
<comment type="caution">
    <text evidence="5">The sequence shown here is derived from an EMBL/GenBank/DDBJ whole genome shotgun (WGS) entry which is preliminary data.</text>
</comment>
<evidence type="ECO:0000313" key="5">
    <source>
        <dbReference type="EMBL" id="KAK8238139.1"/>
    </source>
</evidence>
<dbReference type="EMBL" id="JBBWRZ010000004">
    <property type="protein sequence ID" value="KAK8238139.1"/>
    <property type="molecule type" value="Genomic_DNA"/>
</dbReference>
<dbReference type="SUPFAM" id="SSF50978">
    <property type="entry name" value="WD40 repeat-like"/>
    <property type="match status" value="1"/>
</dbReference>
<feature type="compositionally biased region" description="Basic residues" evidence="4">
    <location>
        <begin position="1"/>
        <end position="14"/>
    </location>
</feature>
<organism evidence="5 6">
    <name type="scientific">Phyllosticta capitalensis</name>
    <dbReference type="NCBI Taxonomy" id="121624"/>
    <lineage>
        <taxon>Eukaryota</taxon>
        <taxon>Fungi</taxon>
        <taxon>Dikarya</taxon>
        <taxon>Ascomycota</taxon>
        <taxon>Pezizomycotina</taxon>
        <taxon>Dothideomycetes</taxon>
        <taxon>Dothideomycetes incertae sedis</taxon>
        <taxon>Botryosphaeriales</taxon>
        <taxon>Phyllostictaceae</taxon>
        <taxon>Phyllosticta</taxon>
    </lineage>
</organism>